<dbReference type="PROSITE" id="PS01230">
    <property type="entry name" value="TRMA_1"/>
    <property type="match status" value="1"/>
</dbReference>
<dbReference type="Gene3D" id="2.40.50.140">
    <property type="entry name" value="Nucleic acid-binding proteins"/>
    <property type="match status" value="1"/>
</dbReference>
<dbReference type="InterPro" id="IPR002792">
    <property type="entry name" value="TRAM_dom"/>
</dbReference>
<name>A0A0F9BYP2_9ZZZZ</name>
<dbReference type="InterPro" id="IPR010280">
    <property type="entry name" value="U5_MeTrfase_fam"/>
</dbReference>
<evidence type="ECO:0000259" key="4">
    <source>
        <dbReference type="PROSITE" id="PS50926"/>
    </source>
</evidence>
<dbReference type="Pfam" id="PF05958">
    <property type="entry name" value="tRNA_U5-meth_tr"/>
    <property type="match status" value="1"/>
</dbReference>
<dbReference type="InterPro" id="IPR029063">
    <property type="entry name" value="SAM-dependent_MTases_sf"/>
</dbReference>
<dbReference type="SUPFAM" id="SSF53335">
    <property type="entry name" value="S-adenosyl-L-methionine-dependent methyltransferases"/>
    <property type="match status" value="1"/>
</dbReference>
<dbReference type="Gene3D" id="3.40.50.150">
    <property type="entry name" value="Vaccinia Virus protein VP39"/>
    <property type="match status" value="2"/>
</dbReference>
<dbReference type="PANTHER" id="PTHR11061:SF30">
    <property type="entry name" value="TRNA (URACIL(54)-C(5))-METHYLTRANSFERASE"/>
    <property type="match status" value="1"/>
</dbReference>
<protein>
    <recommendedName>
        <fullName evidence="4">TRAM domain-containing protein</fullName>
    </recommendedName>
</protein>
<dbReference type="InterPro" id="IPR030390">
    <property type="entry name" value="MeTrfase_TrmA_AS"/>
</dbReference>
<dbReference type="PROSITE" id="PS51687">
    <property type="entry name" value="SAM_MT_RNA_M5U"/>
    <property type="match status" value="1"/>
</dbReference>
<dbReference type="GO" id="GO:0070475">
    <property type="term" value="P:rRNA base methylation"/>
    <property type="evidence" value="ECO:0007669"/>
    <property type="project" value="TreeGrafter"/>
</dbReference>
<comment type="caution">
    <text evidence="5">The sequence shown here is derived from an EMBL/GenBank/DDBJ whole genome shotgun (WGS) entry which is preliminary data.</text>
</comment>
<dbReference type="Pfam" id="PF01938">
    <property type="entry name" value="TRAM"/>
    <property type="match status" value="1"/>
</dbReference>
<evidence type="ECO:0000313" key="5">
    <source>
        <dbReference type="EMBL" id="KKL27055.1"/>
    </source>
</evidence>
<feature type="domain" description="TRAM" evidence="4">
    <location>
        <begin position="12"/>
        <end position="70"/>
    </location>
</feature>
<dbReference type="CDD" id="cd02440">
    <property type="entry name" value="AdoMet_MTases"/>
    <property type="match status" value="1"/>
</dbReference>
<evidence type="ECO:0000256" key="2">
    <source>
        <dbReference type="ARBA" id="ARBA00022679"/>
    </source>
</evidence>
<dbReference type="SUPFAM" id="SSF50249">
    <property type="entry name" value="Nucleic acid-binding proteins"/>
    <property type="match status" value="1"/>
</dbReference>
<organism evidence="5">
    <name type="scientific">marine sediment metagenome</name>
    <dbReference type="NCBI Taxonomy" id="412755"/>
    <lineage>
        <taxon>unclassified sequences</taxon>
        <taxon>metagenomes</taxon>
        <taxon>ecological metagenomes</taxon>
    </lineage>
</organism>
<dbReference type="InterPro" id="IPR012340">
    <property type="entry name" value="NA-bd_OB-fold"/>
</dbReference>
<dbReference type="PROSITE" id="PS50926">
    <property type="entry name" value="TRAM"/>
    <property type="match status" value="1"/>
</dbReference>
<dbReference type="EMBL" id="LAZR01035614">
    <property type="protein sequence ID" value="KKL27055.1"/>
    <property type="molecule type" value="Genomic_DNA"/>
</dbReference>
<gene>
    <name evidence="5" type="ORF">LCGC14_2389020</name>
</gene>
<dbReference type="PANTHER" id="PTHR11061">
    <property type="entry name" value="RNA M5U METHYLTRANSFERASE"/>
    <property type="match status" value="1"/>
</dbReference>
<keyword evidence="2" id="KW-0808">Transferase</keyword>
<accession>A0A0F9BYP2</accession>
<keyword evidence="1" id="KW-0489">Methyltransferase</keyword>
<dbReference type="GO" id="GO:0070041">
    <property type="term" value="F:rRNA (uridine-C5-)-methyltransferase activity"/>
    <property type="evidence" value="ECO:0007669"/>
    <property type="project" value="TreeGrafter"/>
</dbReference>
<proteinExistence type="predicted"/>
<evidence type="ECO:0000256" key="1">
    <source>
        <dbReference type="ARBA" id="ARBA00022603"/>
    </source>
</evidence>
<evidence type="ECO:0000256" key="3">
    <source>
        <dbReference type="ARBA" id="ARBA00022691"/>
    </source>
</evidence>
<sequence>MKQRRRHTKPKKKFVERSLEFAIENMDSLGQGVAKIDNKPCFIPKTLPGETGVATLTKASKGVMFARMKSLDITADNREEPACVHFENCPGCHYLHTDYQSELLYKEQALDNHLKRLSAPVPEVEVVPTEQRLGYRNRIQLHYRHKYIGMIDGVTNNILEIPECLVIDERLRTAFDELYNDKSWTEDHEGNGHCELYLTEEGVGVEWDKPYAHGGFSQVNEAMNRVLREAVLKTLKDDEVGTLLDLFSGEGSLSDPIVEGNDAIERVMVDYAPERVKQESLSFIHLDLFAETSLRAFKRRCEHKQFDVILVDPPRKGFADLALWVNALKPKKLIYVSCNAATMVRDLQQLSGKYVIEQVSLIDLFPGTYHYETLVTITFD</sequence>
<dbReference type="AlphaFoldDB" id="A0A0F9BYP2"/>
<keyword evidence="3" id="KW-0949">S-adenosyl-L-methionine</keyword>
<reference evidence="5" key="1">
    <citation type="journal article" date="2015" name="Nature">
        <title>Complex archaea that bridge the gap between prokaryotes and eukaryotes.</title>
        <authorList>
            <person name="Spang A."/>
            <person name="Saw J.H."/>
            <person name="Jorgensen S.L."/>
            <person name="Zaremba-Niedzwiedzka K."/>
            <person name="Martijn J."/>
            <person name="Lind A.E."/>
            <person name="van Eijk R."/>
            <person name="Schleper C."/>
            <person name="Guy L."/>
            <person name="Ettema T.J."/>
        </authorList>
    </citation>
    <scope>NUCLEOTIDE SEQUENCE</scope>
</reference>